<dbReference type="Gene3D" id="3.30.2350.20">
    <property type="entry name" value="TruD, catalytic domain"/>
    <property type="match status" value="2"/>
</dbReference>
<dbReference type="InterPro" id="IPR020103">
    <property type="entry name" value="PsdUridine_synth_cat_dom_sf"/>
</dbReference>
<dbReference type="InterPro" id="IPR050170">
    <property type="entry name" value="TruD_pseudoU_synthase"/>
</dbReference>
<reference evidence="6" key="2">
    <citation type="submission" date="2023-01" db="EMBL/GenBank/DDBJ databases">
        <title>Gilvimarinus xylanilyticus HB14 isolated from Caulerpa lentillifera aquaculture base in Hainan, China.</title>
        <authorList>
            <person name="Zhang Y.-J."/>
        </authorList>
    </citation>
    <scope>NUCLEOTIDE SEQUENCE</scope>
    <source>
        <strain evidence="6">HB14</strain>
    </source>
</reference>
<dbReference type="PANTHER" id="PTHR47811">
    <property type="entry name" value="TRNA PSEUDOURIDINE SYNTHASE D"/>
    <property type="match status" value="1"/>
</dbReference>
<organism evidence="6 7">
    <name type="scientific">Gilvimarinus xylanilyticus</name>
    <dbReference type="NCBI Taxonomy" id="2944139"/>
    <lineage>
        <taxon>Bacteria</taxon>
        <taxon>Pseudomonadati</taxon>
        <taxon>Pseudomonadota</taxon>
        <taxon>Gammaproteobacteria</taxon>
        <taxon>Cellvibrionales</taxon>
        <taxon>Cellvibrionaceae</taxon>
        <taxon>Gilvimarinus</taxon>
    </lineage>
</organism>
<comment type="similarity">
    <text evidence="1 4">Belongs to the pseudouridine synthase TruD family.</text>
</comment>
<dbReference type="AlphaFoldDB" id="A0A9X2HV39"/>
<reference evidence="6" key="1">
    <citation type="submission" date="2022-05" db="EMBL/GenBank/DDBJ databases">
        <authorList>
            <person name="Sun H.-N."/>
        </authorList>
    </citation>
    <scope>NUCLEOTIDE SEQUENCE</scope>
    <source>
        <strain evidence="6">HB14</strain>
    </source>
</reference>
<evidence type="ECO:0000256" key="4">
    <source>
        <dbReference type="HAMAP-Rule" id="MF_01082"/>
    </source>
</evidence>
<comment type="function">
    <text evidence="4">Responsible for synthesis of pseudouridine from uracil-13 in transfer RNAs.</text>
</comment>
<evidence type="ECO:0000313" key="6">
    <source>
        <dbReference type="EMBL" id="MCP8898983.1"/>
    </source>
</evidence>
<dbReference type="RefSeq" id="WP_253967246.1">
    <property type="nucleotide sequence ID" value="NZ_JAMFTH010000001.1"/>
</dbReference>
<name>A0A9X2HV39_9GAMM</name>
<keyword evidence="3 4" id="KW-0413">Isomerase</keyword>
<dbReference type="PROSITE" id="PS01268">
    <property type="entry name" value="UPF0024"/>
    <property type="match status" value="1"/>
</dbReference>
<dbReference type="HAMAP" id="MF_01082">
    <property type="entry name" value="TruD"/>
    <property type="match status" value="1"/>
</dbReference>
<gene>
    <name evidence="4 6" type="primary">truD</name>
    <name evidence="6" type="ORF">M6D89_06695</name>
</gene>
<sequence>MSSDYSLVFPRAHGEPLGHAKFRAQPEDFYVDEDLGFTCDGAGEHVYLHIEKRGDNTEWLARNIARLAGVETRDVGYCGLKDRHAVTRQWFSVYFPKGDEPDWQALNSESVTLLAVERHRQKLRRGQHKSNRFVIVLREVQAQRDALEQRLQTVARQGVPNYFGEQRFGIDGGNLAAANRMLIEGIKVKNRHKRSLYLSSARSYLFNQVLAARIDQGCWRTPLPGDVLVDGAPTGPLWGRGRALSDDKALALEEQALAPWKPWLEPLEFTGLKQDRRALVSLPQQLSWQWLGDDLQLAFALGVGAYATAVLRELLELQTEPIML</sequence>
<dbReference type="CDD" id="cd02575">
    <property type="entry name" value="PseudoU_synth_EcTruD"/>
    <property type="match status" value="1"/>
</dbReference>
<keyword evidence="2 4" id="KW-0819">tRNA processing</keyword>
<dbReference type="GO" id="GO:0031119">
    <property type="term" value="P:tRNA pseudouridine synthesis"/>
    <property type="evidence" value="ECO:0007669"/>
    <property type="project" value="UniProtKB-UniRule"/>
</dbReference>
<evidence type="ECO:0000256" key="2">
    <source>
        <dbReference type="ARBA" id="ARBA00022694"/>
    </source>
</evidence>
<dbReference type="PANTHER" id="PTHR47811:SF1">
    <property type="entry name" value="TRNA PSEUDOURIDINE SYNTHASE D"/>
    <property type="match status" value="1"/>
</dbReference>
<accession>A0A9X2HV39</accession>
<dbReference type="SUPFAM" id="SSF55120">
    <property type="entry name" value="Pseudouridine synthase"/>
    <property type="match status" value="1"/>
</dbReference>
<evidence type="ECO:0000256" key="1">
    <source>
        <dbReference type="ARBA" id="ARBA00007953"/>
    </source>
</evidence>
<protein>
    <recommendedName>
        <fullName evidence="4">tRNA pseudouridine synthase D</fullName>
        <ecNumber evidence="4">5.4.99.27</ecNumber>
    </recommendedName>
    <alternativeName>
        <fullName evidence="4">tRNA pseudouridine(13) synthase</fullName>
    </alternativeName>
    <alternativeName>
        <fullName evidence="4">tRNA pseudouridylate synthase D</fullName>
    </alternativeName>
    <alternativeName>
        <fullName evidence="4">tRNA-uridine isomerase D</fullName>
    </alternativeName>
</protein>
<dbReference type="InterPro" id="IPR001656">
    <property type="entry name" value="PsdUridine_synth_TruD"/>
</dbReference>
<proteinExistence type="inferred from homology"/>
<dbReference type="InterPro" id="IPR020119">
    <property type="entry name" value="PsdUridine_synth_TruD_CS"/>
</dbReference>
<dbReference type="EC" id="5.4.99.27" evidence="4"/>
<dbReference type="PROSITE" id="PS50984">
    <property type="entry name" value="TRUD"/>
    <property type="match status" value="1"/>
</dbReference>
<feature type="domain" description="TRUD" evidence="5">
    <location>
        <begin position="158"/>
        <end position="281"/>
    </location>
</feature>
<evidence type="ECO:0000256" key="3">
    <source>
        <dbReference type="ARBA" id="ARBA00023235"/>
    </source>
</evidence>
<dbReference type="InterPro" id="IPR011760">
    <property type="entry name" value="PsdUridine_synth_TruD_insert"/>
</dbReference>
<dbReference type="Pfam" id="PF01142">
    <property type="entry name" value="TruD"/>
    <property type="match status" value="2"/>
</dbReference>
<comment type="caution">
    <text evidence="6">The sequence shown here is derived from an EMBL/GenBank/DDBJ whole genome shotgun (WGS) entry which is preliminary data.</text>
</comment>
<comment type="catalytic activity">
    <reaction evidence="4">
        <text>uridine(13) in tRNA = pseudouridine(13) in tRNA</text>
        <dbReference type="Rhea" id="RHEA:42540"/>
        <dbReference type="Rhea" id="RHEA-COMP:10105"/>
        <dbReference type="Rhea" id="RHEA-COMP:10106"/>
        <dbReference type="ChEBI" id="CHEBI:65314"/>
        <dbReference type="ChEBI" id="CHEBI:65315"/>
        <dbReference type="EC" id="5.4.99.27"/>
    </reaction>
</comment>
<dbReference type="Proteomes" id="UP001139319">
    <property type="component" value="Unassembled WGS sequence"/>
</dbReference>
<evidence type="ECO:0000259" key="5">
    <source>
        <dbReference type="PROSITE" id="PS50984"/>
    </source>
</evidence>
<feature type="active site" description="Nucleophile" evidence="4">
    <location>
        <position position="82"/>
    </location>
</feature>
<dbReference type="NCBIfam" id="TIGR00094">
    <property type="entry name" value="tRNA_TruD_broad"/>
    <property type="match status" value="1"/>
</dbReference>
<keyword evidence="7" id="KW-1185">Reference proteome</keyword>
<evidence type="ECO:0000313" key="7">
    <source>
        <dbReference type="Proteomes" id="UP001139319"/>
    </source>
</evidence>
<dbReference type="GO" id="GO:0005829">
    <property type="term" value="C:cytosol"/>
    <property type="evidence" value="ECO:0007669"/>
    <property type="project" value="TreeGrafter"/>
</dbReference>
<dbReference type="InterPro" id="IPR042214">
    <property type="entry name" value="TruD_catalytic"/>
</dbReference>
<dbReference type="EMBL" id="JAMFTH010000001">
    <property type="protein sequence ID" value="MCP8898983.1"/>
    <property type="molecule type" value="Genomic_DNA"/>
</dbReference>
<dbReference type="GO" id="GO:0160150">
    <property type="term" value="F:tRNA pseudouridine(13) synthase activity"/>
    <property type="evidence" value="ECO:0007669"/>
    <property type="project" value="UniProtKB-EC"/>
</dbReference>
<dbReference type="GO" id="GO:0003723">
    <property type="term" value="F:RNA binding"/>
    <property type="evidence" value="ECO:0007669"/>
    <property type="project" value="InterPro"/>
</dbReference>